<dbReference type="InterPro" id="IPR017946">
    <property type="entry name" value="PLC-like_Pdiesterase_TIM-brl"/>
</dbReference>
<accession>A0A3D4SWG3</accession>
<dbReference type="SUPFAM" id="SSF51695">
    <property type="entry name" value="PLC-like phosphodiesterases"/>
    <property type="match status" value="1"/>
</dbReference>
<dbReference type="RefSeq" id="WP_273051063.1">
    <property type="nucleotide sequence ID" value="NZ_DAITTW010000061.1"/>
</dbReference>
<dbReference type="AlphaFoldDB" id="A0A3D4SWG3"/>
<dbReference type="GO" id="GO:0008081">
    <property type="term" value="F:phosphoric diester hydrolase activity"/>
    <property type="evidence" value="ECO:0007669"/>
    <property type="project" value="InterPro"/>
</dbReference>
<dbReference type="EMBL" id="DQID01000060">
    <property type="protein sequence ID" value="HCT13628.1"/>
    <property type="molecule type" value="Genomic_DNA"/>
</dbReference>
<dbReference type="GO" id="GO:0006629">
    <property type="term" value="P:lipid metabolic process"/>
    <property type="evidence" value="ECO:0007669"/>
    <property type="project" value="InterPro"/>
</dbReference>
<dbReference type="Pfam" id="PF03009">
    <property type="entry name" value="GDPD"/>
    <property type="match status" value="1"/>
</dbReference>
<comment type="caution">
    <text evidence="2">The sequence shown here is derived from an EMBL/GenBank/DDBJ whole genome shotgun (WGS) entry which is preliminary data.</text>
</comment>
<sequence>MGPVKIIAHRGASGYHPEQTRDAYETAVDQGADGVECDIRLTADGQLVCIHDATVDRVTDGTGQVNRMTLAQLREFDAGRPGRPQSLLSLPELLTLIGDAQTADHRPELFVETKRLATRGERDGRLEAALDRDLTAAGIDRNLVHLISFDAGSLYRFRRIDPALHRVWLRKEYPLWRRLRHVEPAGVAQSPGFAVTRARTLPDAVTGDAANTYLYTLNRDGDLRWAARHGFGWAATDYPDRARRIVGESVTYR</sequence>
<evidence type="ECO:0000259" key="1">
    <source>
        <dbReference type="PROSITE" id="PS51704"/>
    </source>
</evidence>
<organism evidence="2 3">
    <name type="scientific">Corynebacterium nuruki</name>
    <dbReference type="NCBI Taxonomy" id="1032851"/>
    <lineage>
        <taxon>Bacteria</taxon>
        <taxon>Bacillati</taxon>
        <taxon>Actinomycetota</taxon>
        <taxon>Actinomycetes</taxon>
        <taxon>Mycobacteriales</taxon>
        <taxon>Corynebacteriaceae</taxon>
        <taxon>Corynebacterium</taxon>
    </lineage>
</organism>
<dbReference type="PANTHER" id="PTHR46211:SF13">
    <property type="entry name" value="GLYCEROPHOSPHODIESTER PHOSPHODIESTERASE 1-RELATED"/>
    <property type="match status" value="1"/>
</dbReference>
<feature type="domain" description="GP-PDE" evidence="1">
    <location>
        <begin position="4"/>
        <end position="246"/>
    </location>
</feature>
<dbReference type="PROSITE" id="PS51704">
    <property type="entry name" value="GP_PDE"/>
    <property type="match status" value="1"/>
</dbReference>
<dbReference type="STRING" id="863239.GCA_000213935_01356"/>
<gene>
    <name evidence="2" type="ORF">DIW82_02205</name>
</gene>
<dbReference type="Proteomes" id="UP000261739">
    <property type="component" value="Unassembled WGS sequence"/>
</dbReference>
<evidence type="ECO:0000313" key="2">
    <source>
        <dbReference type="EMBL" id="HCT13628.1"/>
    </source>
</evidence>
<dbReference type="InterPro" id="IPR030395">
    <property type="entry name" value="GP_PDE_dom"/>
</dbReference>
<name>A0A3D4SWG3_9CORY</name>
<dbReference type="Gene3D" id="3.20.20.190">
    <property type="entry name" value="Phosphatidylinositol (PI) phosphodiesterase"/>
    <property type="match status" value="1"/>
</dbReference>
<protein>
    <submittedName>
        <fullName evidence="2">Glycerophosphodiester phosphodiesterase</fullName>
    </submittedName>
</protein>
<proteinExistence type="predicted"/>
<dbReference type="PANTHER" id="PTHR46211">
    <property type="entry name" value="GLYCEROPHOSPHORYL DIESTER PHOSPHODIESTERASE"/>
    <property type="match status" value="1"/>
</dbReference>
<reference evidence="2 3" key="1">
    <citation type="journal article" date="2018" name="Nat. Biotechnol.">
        <title>A standardized bacterial taxonomy based on genome phylogeny substantially revises the tree of life.</title>
        <authorList>
            <person name="Parks D.H."/>
            <person name="Chuvochina M."/>
            <person name="Waite D.W."/>
            <person name="Rinke C."/>
            <person name="Skarshewski A."/>
            <person name="Chaumeil P.A."/>
            <person name="Hugenholtz P."/>
        </authorList>
    </citation>
    <scope>NUCLEOTIDE SEQUENCE [LARGE SCALE GENOMIC DNA]</scope>
    <source>
        <strain evidence="2">UBA11247</strain>
    </source>
</reference>
<evidence type="ECO:0000313" key="3">
    <source>
        <dbReference type="Proteomes" id="UP000261739"/>
    </source>
</evidence>